<evidence type="ECO:0008006" key="2">
    <source>
        <dbReference type="Google" id="ProtNLM"/>
    </source>
</evidence>
<gene>
    <name evidence="1" type="ORF">LCGC14_1652780</name>
</gene>
<sequence length="61" mass="6688">MAQRKTELKVAMLAEHFGQAVREMARFAPKRSTLPILDYLLVGTEAGRVTVSANDLEVGVT</sequence>
<feature type="non-terminal residue" evidence="1">
    <location>
        <position position="61"/>
    </location>
</feature>
<accession>A0A0F9KC63</accession>
<proteinExistence type="predicted"/>
<name>A0A0F9KC63_9ZZZZ</name>
<dbReference type="Gene3D" id="3.10.150.10">
    <property type="entry name" value="DNA Polymerase III, subunit A, domain 2"/>
    <property type="match status" value="1"/>
</dbReference>
<dbReference type="SUPFAM" id="SSF55979">
    <property type="entry name" value="DNA clamp"/>
    <property type="match status" value="1"/>
</dbReference>
<dbReference type="InterPro" id="IPR046938">
    <property type="entry name" value="DNA_clamp_sf"/>
</dbReference>
<dbReference type="EMBL" id="LAZR01013924">
    <property type="protein sequence ID" value="KKM19713.1"/>
    <property type="molecule type" value="Genomic_DNA"/>
</dbReference>
<evidence type="ECO:0000313" key="1">
    <source>
        <dbReference type="EMBL" id="KKM19713.1"/>
    </source>
</evidence>
<protein>
    <recommendedName>
        <fullName evidence="2">DNA polymerase III beta sliding clamp N-terminal domain-containing protein</fullName>
    </recommendedName>
</protein>
<reference evidence="1" key="1">
    <citation type="journal article" date="2015" name="Nature">
        <title>Complex archaea that bridge the gap between prokaryotes and eukaryotes.</title>
        <authorList>
            <person name="Spang A."/>
            <person name="Saw J.H."/>
            <person name="Jorgensen S.L."/>
            <person name="Zaremba-Niedzwiedzka K."/>
            <person name="Martijn J."/>
            <person name="Lind A.E."/>
            <person name="van Eijk R."/>
            <person name="Schleper C."/>
            <person name="Guy L."/>
            <person name="Ettema T.J."/>
        </authorList>
    </citation>
    <scope>NUCLEOTIDE SEQUENCE</scope>
</reference>
<comment type="caution">
    <text evidence="1">The sequence shown here is derived from an EMBL/GenBank/DDBJ whole genome shotgun (WGS) entry which is preliminary data.</text>
</comment>
<dbReference type="AlphaFoldDB" id="A0A0F9KC63"/>
<organism evidence="1">
    <name type="scientific">marine sediment metagenome</name>
    <dbReference type="NCBI Taxonomy" id="412755"/>
    <lineage>
        <taxon>unclassified sequences</taxon>
        <taxon>metagenomes</taxon>
        <taxon>ecological metagenomes</taxon>
    </lineage>
</organism>